<accession>A0A8I2YHT9</accession>
<dbReference type="Gene3D" id="2.60.120.620">
    <property type="entry name" value="q2cbj1_9rhob like domain"/>
    <property type="match status" value="1"/>
</dbReference>
<organism evidence="1 3">
    <name type="scientific">Boletus reticuloceps</name>
    <dbReference type="NCBI Taxonomy" id="495285"/>
    <lineage>
        <taxon>Eukaryota</taxon>
        <taxon>Fungi</taxon>
        <taxon>Dikarya</taxon>
        <taxon>Basidiomycota</taxon>
        <taxon>Agaricomycotina</taxon>
        <taxon>Agaricomycetes</taxon>
        <taxon>Agaricomycetidae</taxon>
        <taxon>Boletales</taxon>
        <taxon>Boletineae</taxon>
        <taxon>Boletaceae</taxon>
        <taxon>Boletoideae</taxon>
        <taxon>Boletus</taxon>
    </lineage>
</organism>
<gene>
    <name evidence="2" type="ORF">JVT61DRAFT_13720</name>
    <name evidence="1" type="ORF">JVT61DRAFT_7882</name>
</gene>
<comment type="caution">
    <text evidence="1">The sequence shown here is derived from an EMBL/GenBank/DDBJ whole genome shotgun (WGS) entry which is preliminary data.</text>
</comment>
<keyword evidence="3" id="KW-1185">Reference proteome</keyword>
<dbReference type="OrthoDB" id="445007at2759"/>
<sequence length="81" mass="9022">MELLSICQTKFTTSDENHIGDDYFLNSGDKIRYFLEEEAVDENGQLTRDKTKAVNKIGHGGPLPGTRELSCRPKCCSATRA</sequence>
<proteinExistence type="predicted"/>
<evidence type="ECO:0000313" key="2">
    <source>
        <dbReference type="EMBL" id="KAG6378040.1"/>
    </source>
</evidence>
<dbReference type="EMBL" id="JAGFBS010000007">
    <property type="protein sequence ID" value="KAG6378040.1"/>
    <property type="molecule type" value="Genomic_DNA"/>
</dbReference>
<protein>
    <submittedName>
        <fullName evidence="1">Uncharacterized protein</fullName>
    </submittedName>
</protein>
<name>A0A8I2YHT9_9AGAM</name>
<evidence type="ECO:0000313" key="3">
    <source>
        <dbReference type="Proteomes" id="UP000683000"/>
    </source>
</evidence>
<evidence type="ECO:0000313" key="1">
    <source>
        <dbReference type="EMBL" id="KAG6372409.1"/>
    </source>
</evidence>
<dbReference type="AlphaFoldDB" id="A0A8I2YHT9"/>
<dbReference type="Proteomes" id="UP000683000">
    <property type="component" value="Unassembled WGS sequence"/>
</dbReference>
<dbReference type="EMBL" id="JAGFBS010000028">
    <property type="protein sequence ID" value="KAG6372409.1"/>
    <property type="molecule type" value="Genomic_DNA"/>
</dbReference>
<reference evidence="1" key="1">
    <citation type="submission" date="2021-03" db="EMBL/GenBank/DDBJ databases">
        <title>Evolutionary innovations through gain and loss of genes in the ectomycorrhizal Boletales.</title>
        <authorList>
            <person name="Wu G."/>
            <person name="Miyauchi S."/>
            <person name="Morin E."/>
            <person name="Yang Z.-L."/>
            <person name="Xu J."/>
            <person name="Martin F.M."/>
        </authorList>
    </citation>
    <scope>NUCLEOTIDE SEQUENCE</scope>
    <source>
        <strain evidence="1">BR01</strain>
    </source>
</reference>